<dbReference type="PANTHER" id="PTHR13572">
    <property type="entry name" value="ENDO-ALPHA-1,2-MANNOSIDASE"/>
    <property type="match status" value="1"/>
</dbReference>
<dbReference type="GO" id="GO:0004559">
    <property type="term" value="F:alpha-mannosidase activity"/>
    <property type="evidence" value="ECO:0007669"/>
    <property type="project" value="TreeGrafter"/>
</dbReference>
<proteinExistence type="inferred from homology"/>
<dbReference type="AlphaFoldDB" id="A0A8K0D862"/>
<gene>
    <name evidence="9" type="ORF">ILUMI_07405</name>
</gene>
<reference evidence="9" key="1">
    <citation type="submission" date="2019-08" db="EMBL/GenBank/DDBJ databases">
        <title>The genome of the North American firefly Photinus pyralis.</title>
        <authorList>
            <consortium name="Photinus pyralis genome working group"/>
            <person name="Fallon T.R."/>
            <person name="Sander Lower S.E."/>
            <person name="Weng J.-K."/>
        </authorList>
    </citation>
    <scope>NUCLEOTIDE SEQUENCE</scope>
    <source>
        <strain evidence="9">TRF0915ILg1</strain>
        <tissue evidence="9">Whole body</tissue>
    </source>
</reference>
<comment type="caution">
    <text evidence="9">The sequence shown here is derived from an EMBL/GenBank/DDBJ whole genome shotgun (WGS) entry which is preliminary data.</text>
</comment>
<keyword evidence="3" id="KW-0812">Transmembrane</keyword>
<evidence type="ECO:0000313" key="10">
    <source>
        <dbReference type="Proteomes" id="UP000801492"/>
    </source>
</evidence>
<evidence type="ECO:0000256" key="5">
    <source>
        <dbReference type="ARBA" id="ARBA00022968"/>
    </source>
</evidence>
<accession>A0A8K0D862</accession>
<comment type="similarity">
    <text evidence="2">Belongs to the glycosyl hydrolase 99 family.</text>
</comment>
<keyword evidence="8" id="KW-0472">Membrane</keyword>
<dbReference type="GO" id="GO:0000139">
    <property type="term" value="C:Golgi membrane"/>
    <property type="evidence" value="ECO:0007669"/>
    <property type="project" value="UniProtKB-SubCell"/>
</dbReference>
<evidence type="ECO:0000256" key="7">
    <source>
        <dbReference type="ARBA" id="ARBA00023034"/>
    </source>
</evidence>
<feature type="non-terminal residue" evidence="9">
    <location>
        <position position="108"/>
    </location>
</feature>
<feature type="non-terminal residue" evidence="9">
    <location>
        <position position="1"/>
    </location>
</feature>
<evidence type="ECO:0000313" key="9">
    <source>
        <dbReference type="EMBL" id="KAF2898772.1"/>
    </source>
</evidence>
<dbReference type="PANTHER" id="PTHR13572:SF4">
    <property type="entry name" value="RE57134P"/>
    <property type="match status" value="1"/>
</dbReference>
<dbReference type="EMBL" id="VTPC01003273">
    <property type="protein sequence ID" value="KAF2898772.1"/>
    <property type="molecule type" value="Genomic_DNA"/>
</dbReference>
<dbReference type="Proteomes" id="UP000801492">
    <property type="component" value="Unassembled WGS sequence"/>
</dbReference>
<evidence type="ECO:0000256" key="1">
    <source>
        <dbReference type="ARBA" id="ARBA00004323"/>
    </source>
</evidence>
<dbReference type="Pfam" id="PF16317">
    <property type="entry name" value="Glyco_hydro_99"/>
    <property type="match status" value="1"/>
</dbReference>
<dbReference type="InterPro" id="IPR026071">
    <property type="entry name" value="Glyco_Hydrolase_99"/>
</dbReference>
<evidence type="ECO:0000256" key="2">
    <source>
        <dbReference type="ARBA" id="ARBA00009559"/>
    </source>
</evidence>
<evidence type="ECO:0000256" key="8">
    <source>
        <dbReference type="ARBA" id="ARBA00023136"/>
    </source>
</evidence>
<keyword evidence="4" id="KW-0378">Hydrolase</keyword>
<keyword evidence="5" id="KW-0735">Signal-anchor</keyword>
<name>A0A8K0D862_IGNLU</name>
<evidence type="ECO:0000256" key="4">
    <source>
        <dbReference type="ARBA" id="ARBA00022801"/>
    </source>
</evidence>
<organism evidence="9 10">
    <name type="scientific">Ignelater luminosus</name>
    <name type="common">Cucubano</name>
    <name type="synonym">Pyrophorus luminosus</name>
    <dbReference type="NCBI Taxonomy" id="2038154"/>
    <lineage>
        <taxon>Eukaryota</taxon>
        <taxon>Metazoa</taxon>
        <taxon>Ecdysozoa</taxon>
        <taxon>Arthropoda</taxon>
        <taxon>Hexapoda</taxon>
        <taxon>Insecta</taxon>
        <taxon>Pterygota</taxon>
        <taxon>Neoptera</taxon>
        <taxon>Endopterygota</taxon>
        <taxon>Coleoptera</taxon>
        <taxon>Polyphaga</taxon>
        <taxon>Elateriformia</taxon>
        <taxon>Elateroidea</taxon>
        <taxon>Elateridae</taxon>
        <taxon>Agrypninae</taxon>
        <taxon>Pyrophorini</taxon>
        <taxon>Ignelater</taxon>
    </lineage>
</organism>
<protein>
    <submittedName>
        <fullName evidence="9">Uncharacterized protein</fullName>
    </submittedName>
</protein>
<evidence type="ECO:0000256" key="6">
    <source>
        <dbReference type="ARBA" id="ARBA00022989"/>
    </source>
</evidence>
<keyword evidence="10" id="KW-1185">Reference proteome</keyword>
<keyword evidence="6" id="KW-1133">Transmembrane helix</keyword>
<dbReference type="OrthoDB" id="406152at2759"/>
<comment type="subcellular location">
    <subcellularLocation>
        <location evidence="1">Golgi apparatus membrane</location>
        <topology evidence="1">Single-pass type II membrane protein</topology>
    </subcellularLocation>
</comment>
<dbReference type="Gene3D" id="3.20.20.80">
    <property type="entry name" value="Glycosidases"/>
    <property type="match status" value="1"/>
</dbReference>
<sequence length="108" mass="12446">LIVEDTDQYLLANSDFDGFYTWLSLCRNSYASTWYNWPYIQDFARDRGLIFTPTVSPGYDYRSSSISPGLKPPNINRDSGTYYNSAWSRAVVSRSKFVAINSFNGWLE</sequence>
<evidence type="ECO:0000256" key="3">
    <source>
        <dbReference type="ARBA" id="ARBA00022692"/>
    </source>
</evidence>
<keyword evidence="7" id="KW-0333">Golgi apparatus</keyword>